<dbReference type="Proteomes" id="UP000324222">
    <property type="component" value="Unassembled WGS sequence"/>
</dbReference>
<name>A0A5B7HEU7_PORTR</name>
<proteinExistence type="predicted"/>
<keyword evidence="2" id="KW-1185">Reference proteome</keyword>
<dbReference type="AlphaFoldDB" id="A0A5B7HEU7"/>
<comment type="caution">
    <text evidence="1">The sequence shown here is derived from an EMBL/GenBank/DDBJ whole genome shotgun (WGS) entry which is preliminary data.</text>
</comment>
<evidence type="ECO:0000313" key="1">
    <source>
        <dbReference type="EMBL" id="MPC68633.1"/>
    </source>
</evidence>
<organism evidence="1 2">
    <name type="scientific">Portunus trituberculatus</name>
    <name type="common">Swimming crab</name>
    <name type="synonym">Neptunus trituberculatus</name>
    <dbReference type="NCBI Taxonomy" id="210409"/>
    <lineage>
        <taxon>Eukaryota</taxon>
        <taxon>Metazoa</taxon>
        <taxon>Ecdysozoa</taxon>
        <taxon>Arthropoda</taxon>
        <taxon>Crustacea</taxon>
        <taxon>Multicrustacea</taxon>
        <taxon>Malacostraca</taxon>
        <taxon>Eumalacostraca</taxon>
        <taxon>Eucarida</taxon>
        <taxon>Decapoda</taxon>
        <taxon>Pleocyemata</taxon>
        <taxon>Brachyura</taxon>
        <taxon>Eubrachyura</taxon>
        <taxon>Portunoidea</taxon>
        <taxon>Portunidae</taxon>
        <taxon>Portuninae</taxon>
        <taxon>Portunus</taxon>
    </lineage>
</organism>
<reference evidence="1 2" key="1">
    <citation type="submission" date="2019-05" db="EMBL/GenBank/DDBJ databases">
        <title>Another draft genome of Portunus trituberculatus and its Hox gene families provides insights of decapod evolution.</title>
        <authorList>
            <person name="Jeong J.-H."/>
            <person name="Song I."/>
            <person name="Kim S."/>
            <person name="Choi T."/>
            <person name="Kim D."/>
            <person name="Ryu S."/>
            <person name="Kim W."/>
        </authorList>
    </citation>
    <scope>NUCLEOTIDE SEQUENCE [LARGE SCALE GENOMIC DNA]</scope>
    <source>
        <tissue evidence="1">Muscle</tissue>
    </source>
</reference>
<accession>A0A5B7HEU7</accession>
<protein>
    <submittedName>
        <fullName evidence="1">Uncharacterized protein</fullName>
    </submittedName>
</protein>
<evidence type="ECO:0000313" key="2">
    <source>
        <dbReference type="Proteomes" id="UP000324222"/>
    </source>
</evidence>
<gene>
    <name evidence="1" type="ORF">E2C01_062836</name>
</gene>
<sequence>MIIVVREISTGVKRAGGLLPLASSVSITASHPPSRGLGGVWAAGRVWWRQAVRHIATRMSEVGGGRCLEKEHSD</sequence>
<dbReference type="EMBL" id="VSRR010028142">
    <property type="protein sequence ID" value="MPC68633.1"/>
    <property type="molecule type" value="Genomic_DNA"/>
</dbReference>